<dbReference type="EMBL" id="CAJPDQ010000014">
    <property type="protein sequence ID" value="CAF9919060.1"/>
    <property type="molecule type" value="Genomic_DNA"/>
</dbReference>
<feature type="region of interest" description="Disordered" evidence="1">
    <location>
        <begin position="138"/>
        <end position="173"/>
    </location>
</feature>
<sequence>MLRAAPEPAYGSTLHAVIYAYLKADAVKNRFSISEESQNSGLQNGITDGDALSVMAISEGWEDDDKSDLGVRQSRLVEPDSVFVRALPFPKHDALRATNTSPLGADTRRPRSLQVSQSATYNKQLDRKRGIVQMQKHHVHSSLQNAPLPLDSRVRSEYQSSVDSVRKGSRRDHSVDSIFNADMKVPQRQPLGLLAAQSSSPIQNQFVTPNGDKRLQGRGILLPRTIPGHANTDKNSASSGTNIGKITTKSKSGPSRNPTKANPSPSKSSDGDRAVVPNPNPLTAKAGIQIQGLGIVHTVNPSDGIKYFPGLSHIPSYHKSEHHDQAAAGGKVYPHPSGRIVSIAAHAEGRNVQLRVEPERHSTAYYEFNNPDRGNQSERYILMHGEPTQRHFGGPHRPDKIRVVARLIGPGYVSAIAHNRGIGKPPDGA</sequence>
<comment type="caution">
    <text evidence="2">The sequence shown here is derived from an EMBL/GenBank/DDBJ whole genome shotgun (WGS) entry which is preliminary data.</text>
</comment>
<reference evidence="2" key="1">
    <citation type="submission" date="2021-03" db="EMBL/GenBank/DDBJ databases">
        <authorList>
            <person name="Tagirdzhanova G."/>
        </authorList>
    </citation>
    <scope>NUCLEOTIDE SEQUENCE</scope>
</reference>
<evidence type="ECO:0000256" key="1">
    <source>
        <dbReference type="SAM" id="MobiDB-lite"/>
    </source>
</evidence>
<name>A0A8H3IFN7_9LECA</name>
<dbReference type="AlphaFoldDB" id="A0A8H3IFN7"/>
<feature type="compositionally biased region" description="Polar residues" evidence="1">
    <location>
        <begin position="233"/>
        <end position="268"/>
    </location>
</feature>
<feature type="region of interest" description="Disordered" evidence="1">
    <location>
        <begin position="223"/>
        <end position="283"/>
    </location>
</feature>
<dbReference type="Proteomes" id="UP000664169">
    <property type="component" value="Unassembled WGS sequence"/>
</dbReference>
<evidence type="ECO:0000313" key="2">
    <source>
        <dbReference type="EMBL" id="CAF9919060.1"/>
    </source>
</evidence>
<protein>
    <submittedName>
        <fullName evidence="2">Uncharacterized protein</fullName>
    </submittedName>
</protein>
<gene>
    <name evidence="2" type="ORF">GOMPHAMPRED_001666</name>
</gene>
<keyword evidence="3" id="KW-1185">Reference proteome</keyword>
<organism evidence="2 3">
    <name type="scientific">Gomphillus americanus</name>
    <dbReference type="NCBI Taxonomy" id="1940652"/>
    <lineage>
        <taxon>Eukaryota</taxon>
        <taxon>Fungi</taxon>
        <taxon>Dikarya</taxon>
        <taxon>Ascomycota</taxon>
        <taxon>Pezizomycotina</taxon>
        <taxon>Lecanoromycetes</taxon>
        <taxon>OSLEUM clade</taxon>
        <taxon>Ostropomycetidae</taxon>
        <taxon>Ostropales</taxon>
        <taxon>Graphidaceae</taxon>
        <taxon>Gomphilloideae</taxon>
        <taxon>Gomphillus</taxon>
    </lineage>
</organism>
<evidence type="ECO:0000313" key="3">
    <source>
        <dbReference type="Proteomes" id="UP000664169"/>
    </source>
</evidence>
<accession>A0A8H3IFN7</accession>
<proteinExistence type="predicted"/>